<accession>A0A0E9WXC4</accession>
<reference evidence="1" key="1">
    <citation type="submission" date="2014-11" db="EMBL/GenBank/DDBJ databases">
        <authorList>
            <person name="Amaro Gonzalez C."/>
        </authorList>
    </citation>
    <scope>NUCLEOTIDE SEQUENCE</scope>
</reference>
<organism evidence="1">
    <name type="scientific">Anguilla anguilla</name>
    <name type="common">European freshwater eel</name>
    <name type="synonym">Muraena anguilla</name>
    <dbReference type="NCBI Taxonomy" id="7936"/>
    <lineage>
        <taxon>Eukaryota</taxon>
        <taxon>Metazoa</taxon>
        <taxon>Chordata</taxon>
        <taxon>Craniata</taxon>
        <taxon>Vertebrata</taxon>
        <taxon>Euteleostomi</taxon>
        <taxon>Actinopterygii</taxon>
        <taxon>Neopterygii</taxon>
        <taxon>Teleostei</taxon>
        <taxon>Anguilliformes</taxon>
        <taxon>Anguillidae</taxon>
        <taxon>Anguilla</taxon>
    </lineage>
</organism>
<name>A0A0E9WXC4_ANGAN</name>
<evidence type="ECO:0000313" key="1">
    <source>
        <dbReference type="EMBL" id="JAH94791.1"/>
    </source>
</evidence>
<sequence>MSALKSPDRYLHIAAGHGEVATQTQQQQWPHCSGQPATCLERPISLQAEDGDLLPDLELLSQVITSLGSIYKGPVRSSPLKCLSNSNEQYVGIGGGII</sequence>
<dbReference type="AlphaFoldDB" id="A0A0E9WXC4"/>
<protein>
    <submittedName>
        <fullName evidence="1">Uncharacterized protein</fullName>
    </submittedName>
</protein>
<dbReference type="EMBL" id="GBXM01013786">
    <property type="protein sequence ID" value="JAH94791.1"/>
    <property type="molecule type" value="Transcribed_RNA"/>
</dbReference>
<proteinExistence type="predicted"/>
<reference evidence="1" key="2">
    <citation type="journal article" date="2015" name="Fish Shellfish Immunol.">
        <title>Early steps in the European eel (Anguilla anguilla)-Vibrio vulnificus interaction in the gills: Role of the RtxA13 toxin.</title>
        <authorList>
            <person name="Callol A."/>
            <person name="Pajuelo D."/>
            <person name="Ebbesson L."/>
            <person name="Teles M."/>
            <person name="MacKenzie S."/>
            <person name="Amaro C."/>
        </authorList>
    </citation>
    <scope>NUCLEOTIDE SEQUENCE</scope>
</reference>